<feature type="region of interest" description="Disordered" evidence="1">
    <location>
        <begin position="82"/>
        <end position="122"/>
    </location>
</feature>
<protein>
    <recommendedName>
        <fullName evidence="3">Endonuclease/exonuclease/phosphatase domain-containing protein</fullName>
    </recommendedName>
</protein>
<gene>
    <name evidence="2" type="ORF">CB5_LOCUS14907</name>
</gene>
<accession>A0A6V7PMB7</accession>
<dbReference type="PANTHER" id="PTHR33710:SF48">
    <property type="entry name" value="OS02G0307075 PROTEIN"/>
    <property type="match status" value="1"/>
</dbReference>
<proteinExistence type="predicted"/>
<organism evidence="2">
    <name type="scientific">Ananas comosus var. bracteatus</name>
    <name type="common">red pineapple</name>
    <dbReference type="NCBI Taxonomy" id="296719"/>
    <lineage>
        <taxon>Eukaryota</taxon>
        <taxon>Viridiplantae</taxon>
        <taxon>Streptophyta</taxon>
        <taxon>Embryophyta</taxon>
        <taxon>Tracheophyta</taxon>
        <taxon>Spermatophyta</taxon>
        <taxon>Magnoliopsida</taxon>
        <taxon>Liliopsida</taxon>
        <taxon>Poales</taxon>
        <taxon>Bromeliaceae</taxon>
        <taxon>Bromelioideae</taxon>
        <taxon>Ananas</taxon>
    </lineage>
</organism>
<evidence type="ECO:0000313" key="2">
    <source>
        <dbReference type="EMBL" id="CAD1831696.1"/>
    </source>
</evidence>
<dbReference type="PANTHER" id="PTHR33710">
    <property type="entry name" value="BNAC02G09200D PROTEIN"/>
    <property type="match status" value="1"/>
</dbReference>
<dbReference type="EMBL" id="LR862149">
    <property type="protein sequence ID" value="CAD1831696.1"/>
    <property type="molecule type" value="Genomic_DNA"/>
</dbReference>
<sequence>MLIFSFPPCQASTAWTSIPFRLCGSVIDALSRGLAARNFSIPVEIKSWEVANPILLGEDLDRRSGLDSRGAEEDFLRQTGFASVPSTRGVQERPNTRGVSPREGGGAHRTSEHRRNRREWRPASRRNSNLIVRGKDDSLVQSYVKAGISSPLLACQRGNSSNPLVCPLEVPHTTGKQLDSGLASSREPLPLPIDGTRGGLLTAWNSSLFECVDEWAGSYSLNLLLKRKVDGKVFLISNIYGPTSVDLKVDFFHELQTICDRAGDTWTALGDFNVMLSVQDKNGAPTNVCEILRFREVINEIGLIDLPVLNRTYTWSNDRRNPTLERLDRALILQGWHYSFPRSTLRALPRPRSDHTPLVLSSYTFVPSSNLFRFESFWLRYPSFKKVVASSWNRSVSDPEPSKCFKLRINQVTETIKSWIAGLSSTIKAQANRCLLWIEWLDKAEGCRSLTDSEI</sequence>
<dbReference type="InterPro" id="IPR036691">
    <property type="entry name" value="Endo/exonu/phosph_ase_sf"/>
</dbReference>
<evidence type="ECO:0000256" key="1">
    <source>
        <dbReference type="SAM" id="MobiDB-lite"/>
    </source>
</evidence>
<dbReference type="Gene3D" id="3.60.10.10">
    <property type="entry name" value="Endonuclease/exonuclease/phosphatase"/>
    <property type="match status" value="1"/>
</dbReference>
<evidence type="ECO:0008006" key="3">
    <source>
        <dbReference type="Google" id="ProtNLM"/>
    </source>
</evidence>
<dbReference type="SUPFAM" id="SSF56219">
    <property type="entry name" value="DNase I-like"/>
    <property type="match status" value="1"/>
</dbReference>
<reference evidence="2" key="1">
    <citation type="submission" date="2020-07" db="EMBL/GenBank/DDBJ databases">
        <authorList>
            <person name="Lin J."/>
        </authorList>
    </citation>
    <scope>NUCLEOTIDE SEQUENCE</scope>
</reference>
<dbReference type="AlphaFoldDB" id="A0A6V7PMB7"/>
<name>A0A6V7PMB7_ANACO</name>